<feature type="compositionally biased region" description="Low complexity" evidence="5">
    <location>
        <begin position="18"/>
        <end position="29"/>
    </location>
</feature>
<dbReference type="InterPro" id="IPR013325">
    <property type="entry name" value="RNA_pol_sigma_r2"/>
</dbReference>
<gene>
    <name evidence="9" type="ORF">FBY41_1694</name>
</gene>
<dbReference type="InterPro" id="IPR007627">
    <property type="entry name" value="RNA_pol_sigma70_r2"/>
</dbReference>
<dbReference type="InterPro" id="IPR007624">
    <property type="entry name" value="RNA_pol_sigma70_r3"/>
</dbReference>
<keyword evidence="3" id="KW-0238">DNA-binding</keyword>
<dbReference type="CDD" id="cd06171">
    <property type="entry name" value="Sigma70_r4"/>
    <property type="match status" value="1"/>
</dbReference>
<evidence type="ECO:0000256" key="4">
    <source>
        <dbReference type="ARBA" id="ARBA00023163"/>
    </source>
</evidence>
<name>A0A543HTK0_9MICO</name>
<dbReference type="Gene3D" id="1.20.140.160">
    <property type="match status" value="1"/>
</dbReference>
<dbReference type="RefSeq" id="WP_141843457.1">
    <property type="nucleotide sequence ID" value="NZ_VFPM01000002.1"/>
</dbReference>
<dbReference type="SUPFAM" id="SSF88659">
    <property type="entry name" value="Sigma3 and sigma4 domains of RNA polymerase sigma factors"/>
    <property type="match status" value="2"/>
</dbReference>
<dbReference type="OrthoDB" id="9804285at2"/>
<keyword evidence="10" id="KW-1185">Reference proteome</keyword>
<keyword evidence="1" id="KW-0805">Transcription regulation</keyword>
<dbReference type="Gene3D" id="1.20.120.1810">
    <property type="match status" value="1"/>
</dbReference>
<evidence type="ECO:0000259" key="8">
    <source>
        <dbReference type="Pfam" id="PF04545"/>
    </source>
</evidence>
<evidence type="ECO:0000256" key="1">
    <source>
        <dbReference type="ARBA" id="ARBA00023015"/>
    </source>
</evidence>
<dbReference type="InterPro" id="IPR014284">
    <property type="entry name" value="RNA_pol_sigma-70_dom"/>
</dbReference>
<reference evidence="9 10" key="1">
    <citation type="submission" date="2019-06" db="EMBL/GenBank/DDBJ databases">
        <title>Genome sequencing of plant associated microbes to promote plant fitness in Sorghum bicolor and Oryza sativa.</title>
        <authorList>
            <person name="Coleman-Derr D."/>
        </authorList>
    </citation>
    <scope>NUCLEOTIDE SEQUENCE [LARGE SCALE GENOMIC DNA]</scope>
    <source>
        <strain evidence="9 10">KV-663</strain>
    </source>
</reference>
<dbReference type="PANTHER" id="PTHR30385:SF4">
    <property type="entry name" value="RNA POLYMERASE SIGMA-E FACTOR"/>
    <property type="match status" value="1"/>
</dbReference>
<dbReference type="Pfam" id="PF04545">
    <property type="entry name" value="Sigma70_r4"/>
    <property type="match status" value="1"/>
</dbReference>
<sequence length="297" mass="31890">MAPVRVVATATPQTTGPETAPEIATGATTAGAESATAALHAERDAETDGLFAALAEAPDGRARAAVLERLVLLYLDLCGSMASRYDGRGIEHDDLEQVARLALVKAIDRYVPGQGPSFAAFAVPTISGELKRHFRDRGWMVRPPRRLQEMRVQVQSCRNRLEQESGHSPSDAEVARALGVSRAAVKEAVAAASSFHPTSLDAGTTDDESGSVAHLLGDDDESLARVDDRVCLGEALAGLDEQERSLLALRYVDELTQREIGLRLGISQMQVSRALRRLVARLRVDLADDATSDRRAS</sequence>
<dbReference type="PRINTS" id="PR00046">
    <property type="entry name" value="SIGMA70FCT"/>
</dbReference>
<dbReference type="EMBL" id="VFPM01000002">
    <property type="protein sequence ID" value="TQM61683.1"/>
    <property type="molecule type" value="Genomic_DNA"/>
</dbReference>
<dbReference type="AlphaFoldDB" id="A0A543HTK0"/>
<dbReference type="GO" id="GO:0016987">
    <property type="term" value="F:sigma factor activity"/>
    <property type="evidence" value="ECO:0007669"/>
    <property type="project" value="UniProtKB-KW"/>
</dbReference>
<dbReference type="NCBIfam" id="TIGR02937">
    <property type="entry name" value="sigma70-ECF"/>
    <property type="match status" value="1"/>
</dbReference>
<evidence type="ECO:0000256" key="3">
    <source>
        <dbReference type="ARBA" id="ARBA00023125"/>
    </source>
</evidence>
<evidence type="ECO:0000259" key="6">
    <source>
        <dbReference type="Pfam" id="PF04539"/>
    </source>
</evidence>
<accession>A0A543HTK0</accession>
<dbReference type="Proteomes" id="UP000316747">
    <property type="component" value="Unassembled WGS sequence"/>
</dbReference>
<dbReference type="GO" id="GO:0006352">
    <property type="term" value="P:DNA-templated transcription initiation"/>
    <property type="evidence" value="ECO:0007669"/>
    <property type="project" value="InterPro"/>
</dbReference>
<dbReference type="InterPro" id="IPR013324">
    <property type="entry name" value="RNA_pol_sigma_r3/r4-like"/>
</dbReference>
<evidence type="ECO:0000259" key="7">
    <source>
        <dbReference type="Pfam" id="PF04542"/>
    </source>
</evidence>
<evidence type="ECO:0000313" key="10">
    <source>
        <dbReference type="Proteomes" id="UP000316747"/>
    </source>
</evidence>
<evidence type="ECO:0000256" key="5">
    <source>
        <dbReference type="SAM" id="MobiDB-lite"/>
    </source>
</evidence>
<keyword evidence="4" id="KW-0804">Transcription</keyword>
<feature type="domain" description="RNA polymerase sigma-70 region 4" evidence="8">
    <location>
        <begin position="235"/>
        <end position="283"/>
    </location>
</feature>
<dbReference type="InterPro" id="IPR007630">
    <property type="entry name" value="RNA_pol_sigma70_r4"/>
</dbReference>
<keyword evidence="2" id="KW-0731">Sigma factor</keyword>
<protein>
    <submittedName>
        <fullName evidence="9">RNA polymerase sigma-28 (SigD/FliA/WhiG) subunit</fullName>
    </submittedName>
</protein>
<organism evidence="9 10">
    <name type="scientific">Humibacillus xanthopallidus</name>
    <dbReference type="NCBI Taxonomy" id="412689"/>
    <lineage>
        <taxon>Bacteria</taxon>
        <taxon>Bacillati</taxon>
        <taxon>Actinomycetota</taxon>
        <taxon>Actinomycetes</taxon>
        <taxon>Micrococcales</taxon>
        <taxon>Intrasporangiaceae</taxon>
        <taxon>Humibacillus</taxon>
    </lineage>
</organism>
<dbReference type="PANTHER" id="PTHR30385">
    <property type="entry name" value="SIGMA FACTOR F FLAGELLAR"/>
    <property type="match status" value="1"/>
</dbReference>
<comment type="caution">
    <text evidence="9">The sequence shown here is derived from an EMBL/GenBank/DDBJ whole genome shotgun (WGS) entry which is preliminary data.</text>
</comment>
<dbReference type="Pfam" id="PF04542">
    <property type="entry name" value="Sigma70_r2"/>
    <property type="match status" value="1"/>
</dbReference>
<evidence type="ECO:0000256" key="2">
    <source>
        <dbReference type="ARBA" id="ARBA00023082"/>
    </source>
</evidence>
<dbReference type="Pfam" id="PF04539">
    <property type="entry name" value="Sigma70_r3"/>
    <property type="match status" value="1"/>
</dbReference>
<feature type="domain" description="RNA polymerase sigma-70 region 3" evidence="6">
    <location>
        <begin position="151"/>
        <end position="211"/>
    </location>
</feature>
<evidence type="ECO:0000313" key="9">
    <source>
        <dbReference type="EMBL" id="TQM61683.1"/>
    </source>
</evidence>
<dbReference type="SUPFAM" id="SSF88946">
    <property type="entry name" value="Sigma2 domain of RNA polymerase sigma factors"/>
    <property type="match status" value="1"/>
</dbReference>
<feature type="domain" description="RNA polymerase sigma-70 region 2" evidence="7">
    <location>
        <begin position="71"/>
        <end position="139"/>
    </location>
</feature>
<dbReference type="InterPro" id="IPR000943">
    <property type="entry name" value="RNA_pol_sigma70"/>
</dbReference>
<feature type="region of interest" description="Disordered" evidence="5">
    <location>
        <begin position="1"/>
        <end position="29"/>
    </location>
</feature>
<dbReference type="GO" id="GO:0003677">
    <property type="term" value="F:DNA binding"/>
    <property type="evidence" value="ECO:0007669"/>
    <property type="project" value="UniProtKB-KW"/>
</dbReference>
<proteinExistence type="predicted"/>